<dbReference type="Proteomes" id="UP000248758">
    <property type="component" value="Chromosome 1"/>
</dbReference>
<gene>
    <name evidence="2" type="ORF">NCTC11468_00796</name>
</gene>
<evidence type="ECO:0000313" key="2">
    <source>
        <dbReference type="EMBL" id="SQK72623.1"/>
    </source>
</evidence>
<keyword evidence="1" id="KW-1133">Transmembrane helix</keyword>
<keyword evidence="1" id="KW-0812">Transmembrane</keyword>
<protein>
    <submittedName>
        <fullName evidence="2">Uncharacterized protein</fullName>
    </submittedName>
</protein>
<evidence type="ECO:0000256" key="1">
    <source>
        <dbReference type="SAM" id="Phobius"/>
    </source>
</evidence>
<feature type="transmembrane region" description="Helical" evidence="1">
    <location>
        <begin position="12"/>
        <end position="33"/>
    </location>
</feature>
<organism evidence="2 3">
    <name type="scientific">Tatumella ptyseos</name>
    <dbReference type="NCBI Taxonomy" id="82987"/>
    <lineage>
        <taxon>Bacteria</taxon>
        <taxon>Pseudomonadati</taxon>
        <taxon>Pseudomonadota</taxon>
        <taxon>Gammaproteobacteria</taxon>
        <taxon>Enterobacterales</taxon>
        <taxon>Erwiniaceae</taxon>
        <taxon>Tatumella</taxon>
    </lineage>
</organism>
<dbReference type="KEGG" id="tpty:NCTC11468_00796"/>
<evidence type="ECO:0000313" key="3">
    <source>
        <dbReference type="Proteomes" id="UP000248758"/>
    </source>
</evidence>
<feature type="transmembrane region" description="Helical" evidence="1">
    <location>
        <begin position="66"/>
        <end position="90"/>
    </location>
</feature>
<accession>A0A2X5P2R7</accession>
<dbReference type="EMBL" id="LS483499">
    <property type="protein sequence ID" value="SQK72623.1"/>
    <property type="molecule type" value="Genomic_DNA"/>
</dbReference>
<feature type="transmembrane region" description="Helical" evidence="1">
    <location>
        <begin position="39"/>
        <end position="59"/>
    </location>
</feature>
<proteinExistence type="predicted"/>
<keyword evidence="1" id="KW-0472">Membrane</keyword>
<dbReference type="AlphaFoldDB" id="A0A2X5P2R7"/>
<reference evidence="2 3" key="1">
    <citation type="submission" date="2018-06" db="EMBL/GenBank/DDBJ databases">
        <authorList>
            <consortium name="Pathogen Informatics"/>
            <person name="Doyle S."/>
        </authorList>
    </citation>
    <scope>NUCLEOTIDE SEQUENCE [LARGE SCALE GENOMIC DNA]</scope>
    <source>
        <strain evidence="2 3">NCTC11468</strain>
    </source>
</reference>
<name>A0A2X5P2R7_9GAMM</name>
<feature type="transmembrane region" description="Helical" evidence="1">
    <location>
        <begin position="110"/>
        <end position="133"/>
    </location>
</feature>
<sequence length="157" mass="18495">MISESKKFKLSVLFFSFYFIYSFKTVLLSTSIQDDSIDILKNFFNILSIILSIVSLIYIGNKERIVISLIGAFLVINYALYHTVALYSYFILFCMVSLTKKIEFRTILKIILSSNILIIILMMPFIAFSHTFYRMDDRFGERLTLGFWQCKRKWHSS</sequence>